<sequence length="68" mass="7629">MCRCKPELRVGFMRPAGTAGIGVEAYRRTTEGTPEPRRGPLLCISADFKAADDEGRRREARSSHPRRQ</sequence>
<dbReference type="EMBL" id="JANIIK010000112">
    <property type="protein sequence ID" value="KAJ3593759.1"/>
    <property type="molecule type" value="Genomic_DNA"/>
</dbReference>
<keyword evidence="3" id="KW-1185">Reference proteome</keyword>
<protein>
    <submittedName>
        <fullName evidence="2">Uncharacterized protein</fullName>
    </submittedName>
</protein>
<feature type="compositionally biased region" description="Basic and acidic residues" evidence="1">
    <location>
        <begin position="49"/>
        <end position="62"/>
    </location>
</feature>
<dbReference type="AlphaFoldDB" id="A0A9Q0DSK2"/>
<name>A0A9Q0DSK2_9TELE</name>
<gene>
    <name evidence="2" type="ORF">NHX12_006093</name>
</gene>
<evidence type="ECO:0000313" key="2">
    <source>
        <dbReference type="EMBL" id="KAJ3593759.1"/>
    </source>
</evidence>
<accession>A0A9Q0DSK2</accession>
<proteinExistence type="predicted"/>
<organism evidence="2 3">
    <name type="scientific">Muraenolepis orangiensis</name>
    <name type="common">Patagonian moray cod</name>
    <dbReference type="NCBI Taxonomy" id="630683"/>
    <lineage>
        <taxon>Eukaryota</taxon>
        <taxon>Metazoa</taxon>
        <taxon>Chordata</taxon>
        <taxon>Craniata</taxon>
        <taxon>Vertebrata</taxon>
        <taxon>Euteleostomi</taxon>
        <taxon>Actinopterygii</taxon>
        <taxon>Neopterygii</taxon>
        <taxon>Teleostei</taxon>
        <taxon>Neoteleostei</taxon>
        <taxon>Acanthomorphata</taxon>
        <taxon>Zeiogadaria</taxon>
        <taxon>Gadariae</taxon>
        <taxon>Gadiformes</taxon>
        <taxon>Muraenolepidoidei</taxon>
        <taxon>Muraenolepididae</taxon>
        <taxon>Muraenolepis</taxon>
    </lineage>
</organism>
<evidence type="ECO:0000256" key="1">
    <source>
        <dbReference type="SAM" id="MobiDB-lite"/>
    </source>
</evidence>
<evidence type="ECO:0000313" key="3">
    <source>
        <dbReference type="Proteomes" id="UP001148018"/>
    </source>
</evidence>
<dbReference type="Proteomes" id="UP001148018">
    <property type="component" value="Unassembled WGS sequence"/>
</dbReference>
<comment type="caution">
    <text evidence="2">The sequence shown here is derived from an EMBL/GenBank/DDBJ whole genome shotgun (WGS) entry which is preliminary data.</text>
</comment>
<feature type="region of interest" description="Disordered" evidence="1">
    <location>
        <begin position="24"/>
        <end position="68"/>
    </location>
</feature>
<reference evidence="2" key="1">
    <citation type="submission" date="2022-07" db="EMBL/GenBank/DDBJ databases">
        <title>Chromosome-level genome of Muraenolepis orangiensis.</title>
        <authorList>
            <person name="Kim J."/>
        </authorList>
    </citation>
    <scope>NUCLEOTIDE SEQUENCE</scope>
    <source>
        <strain evidence="2">KU_S4_2022</strain>
        <tissue evidence="2">Muscle</tissue>
    </source>
</reference>
<feature type="compositionally biased region" description="Basic and acidic residues" evidence="1">
    <location>
        <begin position="25"/>
        <end position="38"/>
    </location>
</feature>